<comment type="caution">
    <text evidence="2">The sequence shown here is derived from an EMBL/GenBank/DDBJ whole genome shotgun (WGS) entry which is preliminary data.</text>
</comment>
<evidence type="ECO:0000256" key="1">
    <source>
        <dbReference type="SAM" id="Phobius"/>
    </source>
</evidence>
<evidence type="ECO:0000313" key="2">
    <source>
        <dbReference type="EMBL" id="GEN73540.1"/>
    </source>
</evidence>
<keyword evidence="1" id="KW-0472">Membrane</keyword>
<accession>A0A511YEB5</accession>
<dbReference type="OrthoDB" id="759771at2"/>
<dbReference type="Proteomes" id="UP000321150">
    <property type="component" value="Unassembled WGS sequence"/>
</dbReference>
<keyword evidence="1" id="KW-0812">Transmembrane</keyword>
<dbReference type="RefSeq" id="WP_111957345.1">
    <property type="nucleotide sequence ID" value="NZ_BJYI01000015.1"/>
</dbReference>
<organism evidence="2 3">
    <name type="scientific">Chryseobacterium lathyri</name>
    <dbReference type="NCBI Taxonomy" id="395933"/>
    <lineage>
        <taxon>Bacteria</taxon>
        <taxon>Pseudomonadati</taxon>
        <taxon>Bacteroidota</taxon>
        <taxon>Flavobacteriia</taxon>
        <taxon>Flavobacteriales</taxon>
        <taxon>Weeksellaceae</taxon>
        <taxon>Chryseobacterium group</taxon>
        <taxon>Chryseobacterium</taxon>
    </lineage>
</organism>
<feature type="transmembrane region" description="Helical" evidence="1">
    <location>
        <begin position="68"/>
        <end position="92"/>
    </location>
</feature>
<name>A0A511YEB5_9FLAO</name>
<feature type="transmembrane region" description="Helical" evidence="1">
    <location>
        <begin position="34"/>
        <end position="56"/>
    </location>
</feature>
<proteinExistence type="predicted"/>
<evidence type="ECO:0000313" key="3">
    <source>
        <dbReference type="Proteomes" id="UP000321150"/>
    </source>
</evidence>
<dbReference type="EMBL" id="BJYI01000015">
    <property type="protein sequence ID" value="GEN73540.1"/>
    <property type="molecule type" value="Genomic_DNA"/>
</dbReference>
<reference evidence="2 3" key="1">
    <citation type="submission" date="2019-07" db="EMBL/GenBank/DDBJ databases">
        <title>Whole genome shotgun sequence of Chryseobacterium lathyri NBRC 105250.</title>
        <authorList>
            <person name="Hosoyama A."/>
            <person name="Uohara A."/>
            <person name="Ohji S."/>
            <person name="Ichikawa N."/>
        </authorList>
    </citation>
    <scope>NUCLEOTIDE SEQUENCE [LARGE SCALE GENOMIC DNA]</scope>
    <source>
        <strain evidence="2 3">NBRC 105250</strain>
    </source>
</reference>
<protein>
    <submittedName>
        <fullName evidence="2">Uncharacterized protein</fullName>
    </submittedName>
</protein>
<sequence length="170" mass="19730">MTEILIDYSQIQLQENISLSDAEIKKIEENQKKLAKIIPTILAFCTLFTMAIPIFCIESFSKFKYYDYILFAAGGLALFGFAYLISFLVTGYDRRNWKKDKIHGKNKLTSIIINRDKTEYGEYLTFAGKLKNDKIRLEVDPEVYARYQKGTKVVVIYLKYSKTAIFISEL</sequence>
<dbReference type="AlphaFoldDB" id="A0A511YEB5"/>
<keyword evidence="1" id="KW-1133">Transmembrane helix</keyword>
<gene>
    <name evidence="2" type="ORF">CLA01_36120</name>
</gene>